<proteinExistence type="inferred from homology"/>
<feature type="domain" description="S1 motif" evidence="5">
    <location>
        <begin position="119"/>
        <end position="188"/>
    </location>
</feature>
<organism evidence="6 7">
    <name type="scientific">Cyanidiococcus yangmingshanensis</name>
    <dbReference type="NCBI Taxonomy" id="2690220"/>
    <lineage>
        <taxon>Eukaryota</taxon>
        <taxon>Rhodophyta</taxon>
        <taxon>Bangiophyceae</taxon>
        <taxon>Cyanidiales</taxon>
        <taxon>Cyanidiaceae</taxon>
        <taxon>Cyanidiococcus</taxon>
    </lineage>
</organism>
<keyword evidence="3" id="KW-0687">Ribonucleoprotein</keyword>
<evidence type="ECO:0000259" key="5">
    <source>
        <dbReference type="PROSITE" id="PS50126"/>
    </source>
</evidence>
<dbReference type="InterPro" id="IPR012340">
    <property type="entry name" value="NA-bd_OB-fold"/>
</dbReference>
<dbReference type="PROSITE" id="PS50126">
    <property type="entry name" value="S1"/>
    <property type="match status" value="1"/>
</dbReference>
<dbReference type="GO" id="GO:0003729">
    <property type="term" value="F:mRNA binding"/>
    <property type="evidence" value="ECO:0007669"/>
    <property type="project" value="TreeGrafter"/>
</dbReference>
<evidence type="ECO:0000256" key="4">
    <source>
        <dbReference type="SAM" id="MobiDB-lite"/>
    </source>
</evidence>
<dbReference type="InterPro" id="IPR003029">
    <property type="entry name" value="S1_domain"/>
</dbReference>
<comment type="caution">
    <text evidence="6">The sequence shown here is derived from an EMBL/GenBank/DDBJ whole genome shotgun (WGS) entry which is preliminary data.</text>
</comment>
<dbReference type="Proteomes" id="UP000530660">
    <property type="component" value="Unassembled WGS sequence"/>
</dbReference>
<feature type="region of interest" description="Disordered" evidence="4">
    <location>
        <begin position="57"/>
        <end position="80"/>
    </location>
</feature>
<keyword evidence="7" id="KW-1185">Reference proteome</keyword>
<accession>A0A7J7IIG7</accession>
<dbReference type="EMBL" id="VWRR01000008">
    <property type="protein sequence ID" value="KAF6002902.1"/>
    <property type="molecule type" value="Genomic_DNA"/>
</dbReference>
<evidence type="ECO:0000256" key="1">
    <source>
        <dbReference type="ARBA" id="ARBA00006767"/>
    </source>
</evidence>
<gene>
    <name evidence="6" type="primary">PRPS1_1</name>
    <name evidence="6" type="ORF">F1559_000477</name>
</gene>
<dbReference type="GO" id="GO:0003735">
    <property type="term" value="F:structural constituent of ribosome"/>
    <property type="evidence" value="ECO:0007669"/>
    <property type="project" value="TreeGrafter"/>
</dbReference>
<name>A0A7J7IIG7_9RHOD</name>
<dbReference type="Pfam" id="PF00575">
    <property type="entry name" value="S1"/>
    <property type="match status" value="1"/>
</dbReference>
<dbReference type="PANTHER" id="PTHR10724:SF7">
    <property type="entry name" value="SMALL RIBOSOMAL SUBUNIT PROTEIN BS1C"/>
    <property type="match status" value="1"/>
</dbReference>
<evidence type="ECO:0000256" key="3">
    <source>
        <dbReference type="ARBA" id="ARBA00023274"/>
    </source>
</evidence>
<dbReference type="PANTHER" id="PTHR10724">
    <property type="entry name" value="30S RIBOSOMAL PROTEIN S1"/>
    <property type="match status" value="1"/>
</dbReference>
<protein>
    <submittedName>
        <fullName evidence="6">Ribosomal protein S1</fullName>
    </submittedName>
</protein>
<dbReference type="Gene3D" id="2.40.50.140">
    <property type="entry name" value="Nucleic acid-binding proteins"/>
    <property type="match status" value="1"/>
</dbReference>
<sequence length="268" mass="29360">MWVFLQSPPLRSHSDLVALSSRSVTFRSLQLARSRRHVRAGPAASLVAADVRSTSAGGAAANSEKGGESTPVNKERRGSSRFDRMRAKFGLDDTVRGAEPAYAELDRAVQDLDYKYELNMIIPGKVVHFEPRGALVDVGAKTAAFLPLSEMAMERISSPEEVLKIGEEREFQIIATEDTEGQLRVSIKRIEYTRAWEQMQRALAEDAIVQSEVVAVNRGGASIKIGCLRGFLPASHIVLMPNFIPGLPSDPRLEGLDRERAFGEVVGS</sequence>
<dbReference type="CDD" id="cd05687">
    <property type="entry name" value="S1_RPS1_repeat_ec1_hs1"/>
    <property type="match status" value="1"/>
</dbReference>
<comment type="similarity">
    <text evidence="1">Belongs to the bacterial ribosomal protein bS1 family.</text>
</comment>
<dbReference type="GO" id="GO:0005840">
    <property type="term" value="C:ribosome"/>
    <property type="evidence" value="ECO:0007669"/>
    <property type="project" value="UniProtKB-KW"/>
</dbReference>
<dbReference type="SUPFAM" id="SSF50249">
    <property type="entry name" value="Nucleic acid-binding proteins"/>
    <property type="match status" value="1"/>
</dbReference>
<keyword evidence="2 6" id="KW-0689">Ribosomal protein</keyword>
<dbReference type="OrthoDB" id="412781at2759"/>
<dbReference type="InterPro" id="IPR050437">
    <property type="entry name" value="Ribos_protein_bS1-like"/>
</dbReference>
<evidence type="ECO:0000313" key="7">
    <source>
        <dbReference type="Proteomes" id="UP000530660"/>
    </source>
</evidence>
<dbReference type="SMART" id="SM00316">
    <property type="entry name" value="S1"/>
    <property type="match status" value="2"/>
</dbReference>
<dbReference type="GO" id="GO:0006412">
    <property type="term" value="P:translation"/>
    <property type="evidence" value="ECO:0007669"/>
    <property type="project" value="TreeGrafter"/>
</dbReference>
<evidence type="ECO:0000313" key="6">
    <source>
        <dbReference type="EMBL" id="KAF6002902.1"/>
    </source>
</evidence>
<dbReference type="AlphaFoldDB" id="A0A7J7IIG7"/>
<dbReference type="GO" id="GO:1990904">
    <property type="term" value="C:ribonucleoprotein complex"/>
    <property type="evidence" value="ECO:0007669"/>
    <property type="project" value="UniProtKB-KW"/>
</dbReference>
<evidence type="ECO:0000256" key="2">
    <source>
        <dbReference type="ARBA" id="ARBA00022980"/>
    </source>
</evidence>
<reference evidence="6 7" key="1">
    <citation type="journal article" date="2020" name="J. Phycol.">
        <title>Comparative genome analysis reveals Cyanidiococcus gen. nov., a new extremophilic red algal genus sister to Cyanidioschyzon (Cyanidioschyzonaceae, Rhodophyta).</title>
        <authorList>
            <person name="Liu S.-L."/>
            <person name="Chiang Y.-R."/>
            <person name="Yoon H.S."/>
            <person name="Fu H.-Y."/>
        </authorList>
    </citation>
    <scope>NUCLEOTIDE SEQUENCE [LARGE SCALE GENOMIC DNA]</scope>
    <source>
        <strain evidence="6 7">THAL066</strain>
    </source>
</reference>